<dbReference type="InterPro" id="IPR006533">
    <property type="entry name" value="T6SS_Vgr_RhsGE"/>
</dbReference>
<name>A0A1M5XUS7_9FLAO</name>
<accession>A0A1M5XUS7</accession>
<dbReference type="Proteomes" id="UP000290037">
    <property type="component" value="Unassembled WGS sequence"/>
</dbReference>
<dbReference type="RefSeq" id="WP_072982231.1">
    <property type="nucleotide sequence ID" value="NZ_FQXT01000003.1"/>
</dbReference>
<dbReference type="SUPFAM" id="SSF69279">
    <property type="entry name" value="Phage tail proteins"/>
    <property type="match status" value="1"/>
</dbReference>
<dbReference type="EMBL" id="QOVN01000002">
    <property type="protein sequence ID" value="RXG30262.1"/>
    <property type="molecule type" value="Genomic_DNA"/>
</dbReference>
<dbReference type="EMBL" id="FQXT01000003">
    <property type="protein sequence ID" value="SHI03298.1"/>
    <property type="molecule type" value="Genomic_DNA"/>
</dbReference>
<dbReference type="OrthoDB" id="1907165at2"/>
<evidence type="ECO:0000313" key="3">
    <source>
        <dbReference type="EMBL" id="SHI03298.1"/>
    </source>
</evidence>
<proteinExistence type="predicted"/>
<dbReference type="Proteomes" id="UP000184240">
    <property type="component" value="Unassembled WGS sequence"/>
</dbReference>
<sequence>MNTATALNTGIVSYKLLINGTDKSASFSIKSMVIHHEVNRIPYASIILVDGDVSTGTFAVSSSEDLIPGSELEILAGYENDNVSLFTGIVVRHSIKIRESVSMLVVECKHEAVKLTVGPKSNYFYDSSDSDIIESILGNAGINASVEQSNYTHPQLIQYQTTDWDFIVLRAQINGFLCFLEGNTIEFKKPDLSTEPIITLEYGLNIYDFDGEIDARNALKTITSYTWNSGDQEVSEKEASTSNALELGNLTQMDLAEIVDLENFKLNHGGNLTEEVLQDWADAKLQLHLLSLNRGRIKIQGNASVKPGMNVILKGLGDRFNGKAYITAVHHEIANGNWFTNLQYGLSPQWFSETFEVNAQPASGIIPAISGLQIGKVTQLQDDPEGAERVLVKIPIINNAEEGIWARIALLDAGLDRGSLFRPEIDDEVILGFINDDPNDAVILGALHSSINTAPIEAADENNEKGFFTRSGIQFLFNDEKKSVSITTPGGRSIIINDDDEEIHVDDNGTSSVSLTSDGIALDSSGAITIQAKGDLNLEGQNISIKAQQDLKAEGAAGAELSTSAIAVLKGSLVQIN</sequence>
<dbReference type="AlphaFoldDB" id="A0A1M5XUS7"/>
<evidence type="ECO:0000259" key="1">
    <source>
        <dbReference type="Pfam" id="PF04717"/>
    </source>
</evidence>
<reference evidence="3" key="1">
    <citation type="submission" date="2016-11" db="EMBL/GenBank/DDBJ databases">
        <authorList>
            <person name="Jaros S."/>
            <person name="Januszkiewicz K."/>
            <person name="Wedrychowicz H."/>
        </authorList>
    </citation>
    <scope>NUCLEOTIDE SEQUENCE [LARGE SCALE GENOMIC DNA]</scope>
    <source>
        <strain evidence="3">DSM 19859</strain>
    </source>
</reference>
<keyword evidence="5" id="KW-1185">Reference proteome</keyword>
<dbReference type="InterPro" id="IPR006531">
    <property type="entry name" value="Gp5/Vgr_OB"/>
</dbReference>
<dbReference type="InterPro" id="IPR037026">
    <property type="entry name" value="Vgr_OB-fold_dom_sf"/>
</dbReference>
<dbReference type="STRING" id="573501.SAMN04487999_1717"/>
<protein>
    <submittedName>
        <fullName evidence="3">Rhs element Vgr protein</fullName>
    </submittedName>
</protein>
<dbReference type="Gene3D" id="2.40.50.230">
    <property type="entry name" value="Gp5 N-terminal domain"/>
    <property type="match status" value="1"/>
</dbReference>
<gene>
    <name evidence="2" type="ORF">DSM01_1012</name>
    <name evidence="3" type="ORF">SAMN04487999_1717</name>
</gene>
<dbReference type="Pfam" id="PF04717">
    <property type="entry name" value="Phage_base_V"/>
    <property type="match status" value="1"/>
</dbReference>
<reference evidence="4" key="2">
    <citation type="submission" date="2016-11" db="EMBL/GenBank/DDBJ databases">
        <authorList>
            <person name="Varghese N."/>
            <person name="Submissions S."/>
        </authorList>
    </citation>
    <scope>NUCLEOTIDE SEQUENCE [LARGE SCALE GENOMIC DNA]</scope>
    <source>
        <strain evidence="4">DSM 19859</strain>
    </source>
</reference>
<evidence type="ECO:0000313" key="5">
    <source>
        <dbReference type="Proteomes" id="UP000290037"/>
    </source>
</evidence>
<organism evidence="3 4">
    <name type="scientific">Leeuwenhoekiella palythoae</name>
    <dbReference type="NCBI Taxonomy" id="573501"/>
    <lineage>
        <taxon>Bacteria</taxon>
        <taxon>Pseudomonadati</taxon>
        <taxon>Bacteroidota</taxon>
        <taxon>Flavobacteriia</taxon>
        <taxon>Flavobacteriales</taxon>
        <taxon>Flavobacteriaceae</taxon>
        <taxon>Leeuwenhoekiella</taxon>
    </lineage>
</organism>
<dbReference type="SUPFAM" id="SSF69255">
    <property type="entry name" value="gp5 N-terminal domain-like"/>
    <property type="match status" value="1"/>
</dbReference>
<dbReference type="NCBIfam" id="TIGR01646">
    <property type="entry name" value="vgr_GE"/>
    <property type="match status" value="1"/>
</dbReference>
<reference evidence="2 5" key="3">
    <citation type="submission" date="2018-07" db="EMBL/GenBank/DDBJ databases">
        <title>Leeuwenhoekiella genomics.</title>
        <authorList>
            <person name="Tahon G."/>
            <person name="Willems A."/>
        </authorList>
    </citation>
    <scope>NUCLEOTIDE SEQUENCE [LARGE SCALE GENOMIC DNA]</scope>
    <source>
        <strain evidence="2 5">LMG 24856</strain>
    </source>
</reference>
<evidence type="ECO:0000313" key="2">
    <source>
        <dbReference type="EMBL" id="RXG30262.1"/>
    </source>
</evidence>
<feature type="domain" description="Gp5/Type VI secretion system Vgr protein OB-fold" evidence="1">
    <location>
        <begin position="374"/>
        <end position="448"/>
    </location>
</feature>
<evidence type="ECO:0000313" key="4">
    <source>
        <dbReference type="Proteomes" id="UP000184240"/>
    </source>
</evidence>